<keyword evidence="3" id="KW-1185">Reference proteome</keyword>
<evidence type="ECO:0000313" key="2">
    <source>
        <dbReference type="EMBL" id="ACI12485.1"/>
    </source>
</evidence>
<organism evidence="2 3">
    <name type="scientific">Mycobacterium phage Konstantine</name>
    <dbReference type="NCBI Taxonomy" id="563121"/>
    <lineage>
        <taxon>Viruses</taxon>
        <taxon>Duplodnaviria</taxon>
        <taxon>Heunggongvirae</taxon>
        <taxon>Uroviricota</taxon>
        <taxon>Caudoviricetes</taxon>
        <taxon>Konstantinevirus</taxon>
        <taxon>Konstantinevirus konstantine</taxon>
    </lineage>
</organism>
<dbReference type="RefSeq" id="YP_002242126.1">
    <property type="nucleotide sequence ID" value="NC_011292.1"/>
</dbReference>
<evidence type="ECO:0000313" key="3">
    <source>
        <dbReference type="Proteomes" id="UP000002183"/>
    </source>
</evidence>
<name>B5U539_9CAUD</name>
<dbReference type="KEGG" id="vg:6940771"/>
<feature type="compositionally biased region" description="Basic and acidic residues" evidence="1">
    <location>
        <begin position="26"/>
        <end position="42"/>
    </location>
</feature>
<gene>
    <name evidence="2" type="primary">69</name>
    <name evidence="2" type="ORF">KONSTANTINE_69</name>
</gene>
<dbReference type="EMBL" id="FJ174691">
    <property type="protein sequence ID" value="ACI12485.1"/>
    <property type="molecule type" value="Genomic_DNA"/>
</dbReference>
<evidence type="ECO:0000256" key="1">
    <source>
        <dbReference type="SAM" id="MobiDB-lite"/>
    </source>
</evidence>
<dbReference type="GeneID" id="6940771"/>
<sequence>MGNQQNPDGIYIPPGVNRRFPLNRPQDQKPDDARPDESKRSK</sequence>
<feature type="region of interest" description="Disordered" evidence="1">
    <location>
        <begin position="1"/>
        <end position="42"/>
    </location>
</feature>
<protein>
    <submittedName>
        <fullName evidence="2">Uncharacterized protein</fullName>
    </submittedName>
</protein>
<reference evidence="2 3" key="1">
    <citation type="submission" date="2008-09" db="EMBL/GenBank/DDBJ databases">
        <authorList>
            <person name="Tantoco A.T."/>
            <person name="Edgar R.H."/>
            <person name="Ko C."/>
            <person name="Chambers R.A."/>
            <person name="Jacobs-Sera D."/>
            <person name="Hendrix R.W."/>
            <person name="Hatfull G.F."/>
        </authorList>
    </citation>
    <scope>NUCLEOTIDE SEQUENCE [LARGE SCALE GENOMIC DNA]</scope>
</reference>
<accession>B5U539</accession>
<dbReference type="Proteomes" id="UP000002183">
    <property type="component" value="Segment"/>
</dbReference>
<proteinExistence type="predicted"/>